<dbReference type="Gene3D" id="1.10.45.10">
    <property type="entry name" value="Vanillyl-alcohol Oxidase, Chain A, domain 4"/>
    <property type="match status" value="1"/>
</dbReference>
<keyword evidence="5" id="KW-0560">Oxidoreductase</keyword>
<evidence type="ECO:0000256" key="5">
    <source>
        <dbReference type="ARBA" id="ARBA00023002"/>
    </source>
</evidence>
<dbReference type="PATRIC" id="fig|146537.3.peg.7558"/>
<keyword evidence="2" id="KW-0285">Flavoprotein</keyword>
<accession>A0A0K8PWP9</accession>
<name>A0A0K8PWP9_STRAJ</name>
<feature type="domain" description="FAD-binding PCMH-type" evidence="9">
    <location>
        <begin position="41"/>
        <end position="270"/>
    </location>
</feature>
<dbReference type="InterPro" id="IPR004113">
    <property type="entry name" value="FAD-bd_oxidored_4_C"/>
</dbReference>
<dbReference type="Pfam" id="PF02913">
    <property type="entry name" value="FAD-oxidase_C"/>
    <property type="match status" value="1"/>
</dbReference>
<evidence type="ECO:0000259" key="9">
    <source>
        <dbReference type="PROSITE" id="PS51387"/>
    </source>
</evidence>
<dbReference type="InterPro" id="IPR016164">
    <property type="entry name" value="FAD-linked_Oxase-like_C"/>
</dbReference>
<dbReference type="Gene3D" id="3.30.465.10">
    <property type="match status" value="1"/>
</dbReference>
<keyword evidence="4" id="KW-0274">FAD</keyword>
<dbReference type="InterPro" id="IPR017900">
    <property type="entry name" value="4Fe4S_Fe_S_CS"/>
</dbReference>
<dbReference type="GO" id="GO:0008720">
    <property type="term" value="F:D-lactate dehydrogenase (NAD+) activity"/>
    <property type="evidence" value="ECO:0007669"/>
    <property type="project" value="TreeGrafter"/>
</dbReference>
<evidence type="ECO:0000256" key="2">
    <source>
        <dbReference type="ARBA" id="ARBA00022630"/>
    </source>
</evidence>
<evidence type="ECO:0000313" key="11">
    <source>
        <dbReference type="Proteomes" id="UP000053859"/>
    </source>
</evidence>
<dbReference type="SUPFAM" id="SSF46548">
    <property type="entry name" value="alpha-helical ferredoxin"/>
    <property type="match status" value="1"/>
</dbReference>
<dbReference type="InterPro" id="IPR016167">
    <property type="entry name" value="FAD-bd_PCMH_sub1"/>
</dbReference>
<dbReference type="InterPro" id="IPR016169">
    <property type="entry name" value="FAD-bd_PCMH_sub2"/>
</dbReference>
<protein>
    <submittedName>
        <fullName evidence="10">FAD binding oxidoreductase</fullName>
    </submittedName>
</protein>
<evidence type="ECO:0000256" key="3">
    <source>
        <dbReference type="ARBA" id="ARBA00022723"/>
    </source>
</evidence>
<dbReference type="PANTHER" id="PTHR11748:SF119">
    <property type="entry name" value="D-2-HYDROXYGLUTARATE DEHYDROGENASE"/>
    <property type="match status" value="1"/>
</dbReference>
<dbReference type="Proteomes" id="UP000053859">
    <property type="component" value="Unassembled WGS sequence"/>
</dbReference>
<dbReference type="Pfam" id="PF01565">
    <property type="entry name" value="FAD_binding_4"/>
    <property type="match status" value="1"/>
</dbReference>
<dbReference type="Pfam" id="PF13183">
    <property type="entry name" value="Fer4_8"/>
    <property type="match status" value="1"/>
</dbReference>
<keyword evidence="3" id="KW-0479">Metal-binding</keyword>
<dbReference type="PROSITE" id="PS51387">
    <property type="entry name" value="FAD_PCMH"/>
    <property type="match status" value="1"/>
</dbReference>
<feature type="domain" description="4Fe-4S ferredoxin-type" evidence="8">
    <location>
        <begin position="605"/>
        <end position="636"/>
    </location>
</feature>
<gene>
    <name evidence="10" type="ORF">SAZU_7187</name>
</gene>
<dbReference type="GO" id="GO:1903457">
    <property type="term" value="P:lactate catabolic process"/>
    <property type="evidence" value="ECO:0007669"/>
    <property type="project" value="TreeGrafter"/>
</dbReference>
<proteinExistence type="predicted"/>
<reference evidence="10" key="1">
    <citation type="journal article" date="2015" name="Genome Announc.">
        <title>Draft Genome Sequence of Thiostrepton-Producing Streptomyces azureus ATCC 14921.</title>
        <authorList>
            <person name="Sakihara K."/>
            <person name="Maeda J."/>
            <person name="Tashiro K."/>
            <person name="Fujino Y."/>
            <person name="Kuhara S."/>
            <person name="Ohshima T."/>
            <person name="Ogata S."/>
            <person name="Doi K."/>
        </authorList>
    </citation>
    <scope>NUCLEOTIDE SEQUENCE [LARGE SCALE GENOMIC DNA]</scope>
    <source>
        <strain evidence="10">ATCC14921</strain>
    </source>
</reference>
<dbReference type="SUPFAM" id="SSF55103">
    <property type="entry name" value="FAD-linked oxidases, C-terminal domain"/>
    <property type="match status" value="1"/>
</dbReference>
<dbReference type="GO" id="GO:0004458">
    <property type="term" value="F:D-lactate dehydrogenase (cytochrome) activity"/>
    <property type="evidence" value="ECO:0007669"/>
    <property type="project" value="TreeGrafter"/>
</dbReference>
<dbReference type="EMBL" id="DF968417">
    <property type="protein sequence ID" value="GAP52312.1"/>
    <property type="molecule type" value="Genomic_DNA"/>
</dbReference>
<dbReference type="InterPro" id="IPR036318">
    <property type="entry name" value="FAD-bd_PCMH-like_sf"/>
</dbReference>
<dbReference type="InterPro" id="IPR017896">
    <property type="entry name" value="4Fe4S_Fe-S-bd"/>
</dbReference>
<dbReference type="SUPFAM" id="SSF56176">
    <property type="entry name" value="FAD-binding/transporter-associated domain-like"/>
    <property type="match status" value="1"/>
</dbReference>
<keyword evidence="6" id="KW-0408">Iron</keyword>
<comment type="cofactor">
    <cofactor evidence="1">
        <name>FAD</name>
        <dbReference type="ChEBI" id="CHEBI:57692"/>
    </cofactor>
</comment>
<dbReference type="InterPro" id="IPR016166">
    <property type="entry name" value="FAD-bd_PCMH"/>
</dbReference>
<dbReference type="InterPro" id="IPR016171">
    <property type="entry name" value="Vanillyl_alc_oxidase_C-sub2"/>
</dbReference>
<dbReference type="AlphaFoldDB" id="A0A0K8PWP9"/>
<organism evidence="10 11">
    <name type="scientific">Streptomyces azureus</name>
    <dbReference type="NCBI Taxonomy" id="146537"/>
    <lineage>
        <taxon>Bacteria</taxon>
        <taxon>Bacillati</taxon>
        <taxon>Actinomycetota</taxon>
        <taxon>Actinomycetes</taxon>
        <taxon>Kitasatosporales</taxon>
        <taxon>Streptomycetaceae</taxon>
        <taxon>Streptomyces</taxon>
    </lineage>
</organism>
<dbReference type="Pfam" id="PF02754">
    <property type="entry name" value="CCG"/>
    <property type="match status" value="1"/>
</dbReference>
<dbReference type="InterPro" id="IPR009051">
    <property type="entry name" value="Helical_ferredxn"/>
</dbReference>
<dbReference type="Gene3D" id="3.30.43.10">
    <property type="entry name" value="Uridine Diphospho-n-acetylenolpyruvylglucosamine Reductase, domain 2"/>
    <property type="match status" value="1"/>
</dbReference>
<dbReference type="InterPro" id="IPR004017">
    <property type="entry name" value="Cys_rich_dom"/>
</dbReference>
<evidence type="ECO:0000259" key="8">
    <source>
        <dbReference type="PROSITE" id="PS51379"/>
    </source>
</evidence>
<evidence type="ECO:0000256" key="4">
    <source>
        <dbReference type="ARBA" id="ARBA00022827"/>
    </source>
</evidence>
<evidence type="ECO:0000256" key="7">
    <source>
        <dbReference type="ARBA" id="ARBA00023014"/>
    </source>
</evidence>
<dbReference type="GO" id="GO:0071949">
    <property type="term" value="F:FAD binding"/>
    <property type="evidence" value="ECO:0007669"/>
    <property type="project" value="InterPro"/>
</dbReference>
<dbReference type="PANTHER" id="PTHR11748">
    <property type="entry name" value="D-LACTATE DEHYDROGENASE"/>
    <property type="match status" value="1"/>
</dbReference>
<evidence type="ECO:0000256" key="1">
    <source>
        <dbReference type="ARBA" id="ARBA00001974"/>
    </source>
</evidence>
<dbReference type="GO" id="GO:0051536">
    <property type="term" value="F:iron-sulfur cluster binding"/>
    <property type="evidence" value="ECO:0007669"/>
    <property type="project" value="UniProtKB-KW"/>
</dbReference>
<dbReference type="PROSITE" id="PS00198">
    <property type="entry name" value="4FE4S_FER_1"/>
    <property type="match status" value="1"/>
</dbReference>
<dbReference type="RefSeq" id="WP_059423382.1">
    <property type="nucleotide sequence ID" value="NZ_DF968417.1"/>
</dbReference>
<dbReference type="InterPro" id="IPR006094">
    <property type="entry name" value="Oxid_FAD_bind_N"/>
</dbReference>
<dbReference type="Gene3D" id="1.10.1060.10">
    <property type="entry name" value="Alpha-helical ferredoxin"/>
    <property type="match status" value="1"/>
</dbReference>
<dbReference type="Gene3D" id="3.30.70.2190">
    <property type="match status" value="1"/>
</dbReference>
<dbReference type="Gene3D" id="3.30.70.2740">
    <property type="match status" value="1"/>
</dbReference>
<sequence length="958" mass="102215">MTTATRDLAGLTDRIAEIAPGLRVETGPGATGPYAYDASNYRVPPRAVAFPRTADDVVAVLRACREAGVPVTARGGGTSMAGNAVGVGVVLDFSRYMNRILDIDVEARTARVEAGAVLDALRGATAPHGLDFGPDPSSHSRCTLGGMIGNDACGNRSVRDGRTSGHVEALEIVTADGVRAVADHSGLRAAEPGDAEAVRRVARLESGLRRLVEDNLALIRTELGRIPRQVSGFQLHHLLPENGFDLVRALVGTEGTCAVVTAATVHLVATAQASTLLTLGYEDVVEAAEDVPEILRWSPSAVEGMDEAIVATMRARRGPDSVTGLPEGRAWLYVELEGDDQAVVNARAAELLEALKARGRMTGGRVVESRAERRSLWRVREDGAGLAARLVDGGESWPGWEDAAVAPENLAAYLRDFRKLLASHELTGVLYGHFGAGCVHVRIDFDPATEAGRTVMRRFLTEAAALVVEHGGTLSGEHGDGRARSELLEVMYSHRMIAAFAAFKKTFDPDGLLNPGVIVDPAPLDADLALRQLPLVETTFGFPHDEDGFAGAVRRCVGVGRCRSDSGGVMCPSYRATGEENASTRGRARMLQEMVRGEAVSDGWRSTEVKDALDLCLSCKACSSDCPVGVDMATYKAEFLHQHYKGRLRPRSHYSLGWLPRTSALAGYAARPVNALLRGPVGRLLARLGGVTTKRTIPAFASRRTLRRTLRAARTAEPAKAVLFVDSFTRAFRPEVAGAASRVLADAGIPCAPQDGLCCGLTWVSTGQLNVARKIMARTVAALDDGDDRPIIVAEPSCAAALKRDVPELIGTEAAQRVASRVHTFTGALTDLADQDWSPPPLPENVVLQTHCHEYATFKGRRPADLLRRLGVRGVDEAEGCCGLAGNFGFEAEHYDTSMAVAELALKPRIDHLDGRAVVADGFSCATQIDHLADGRDIRALHLAELLDPAADQTGETS</sequence>
<dbReference type="OrthoDB" id="9770306at2"/>
<evidence type="ECO:0000313" key="10">
    <source>
        <dbReference type="EMBL" id="GAP52312.1"/>
    </source>
</evidence>
<dbReference type="PROSITE" id="PS51379">
    <property type="entry name" value="4FE4S_FER_2"/>
    <property type="match status" value="1"/>
</dbReference>
<evidence type="ECO:0000256" key="6">
    <source>
        <dbReference type="ARBA" id="ARBA00023004"/>
    </source>
</evidence>
<keyword evidence="11" id="KW-1185">Reference proteome</keyword>
<dbReference type="GO" id="GO:0046872">
    <property type="term" value="F:metal ion binding"/>
    <property type="evidence" value="ECO:0007669"/>
    <property type="project" value="UniProtKB-KW"/>
</dbReference>
<keyword evidence="7" id="KW-0411">Iron-sulfur</keyword>